<protein>
    <submittedName>
        <fullName evidence="4">Uncharacterized protein</fullName>
    </submittedName>
</protein>
<reference evidence="5 7" key="2">
    <citation type="submission" date="2020-03" db="EMBL/GenBank/DDBJ databases">
        <title>Characterization of ganglioside-mimicking enterococci.</title>
        <authorList>
            <person name="Patry R.T."/>
            <person name="Nothaft H."/>
            <person name="Bridger R."/>
            <person name="Shajahan A."/>
            <person name="Huynh S."/>
            <person name="Sanchez S."/>
            <person name="Azadi P."/>
            <person name="Cooper K."/>
            <person name="Miller W.G."/>
            <person name="Parker C.T."/>
            <person name="Wells L."/>
            <person name="Szymanski C.M."/>
        </authorList>
    </citation>
    <scope>NUCLEOTIDE SEQUENCE [LARGE SCALE GENOMIC DNA]</scope>
    <source>
        <strain evidence="5 7">EGM181</strain>
    </source>
</reference>
<dbReference type="Proteomes" id="UP000516696">
    <property type="component" value="Chromosome"/>
</dbReference>
<reference evidence="2 8" key="3">
    <citation type="submission" date="2020-06" db="EMBL/GenBank/DDBJ databases">
        <title>Crossreactivity between MHC class I-restricted antigens from cancer cells and an enterococcal bacteriophage.</title>
        <authorList>
            <person name="Fluckiger A."/>
            <person name="Daillere R."/>
            <person name="Sassi M."/>
            <person name="Cattoir V."/>
            <person name="Kroemer G."/>
            <person name="Zitvogel L."/>
        </authorList>
    </citation>
    <scope>NUCLEOTIDE SEQUENCE [LARGE SCALE GENOMIC DNA]</scope>
    <source>
        <strain evidence="2 8">EG4</strain>
    </source>
</reference>
<evidence type="ECO:0000313" key="6">
    <source>
        <dbReference type="Proteomes" id="UP000439965"/>
    </source>
</evidence>
<keyword evidence="1" id="KW-0812">Transmembrane</keyword>
<evidence type="ECO:0000313" key="7">
    <source>
        <dbReference type="Proteomes" id="UP000516696"/>
    </source>
</evidence>
<evidence type="ECO:0000313" key="5">
    <source>
        <dbReference type="EMBL" id="QOG26360.1"/>
    </source>
</evidence>
<dbReference type="EMBL" id="WVTI01000012">
    <property type="protein sequence ID" value="MXS26869.1"/>
    <property type="molecule type" value="Genomic_DNA"/>
</dbReference>
<dbReference type="EMBL" id="JABXJK010000005">
    <property type="protein sequence ID" value="MBA0971294.1"/>
    <property type="molecule type" value="Genomic_DNA"/>
</dbReference>
<dbReference type="EMBL" id="CP050485">
    <property type="protein sequence ID" value="QOG26360.1"/>
    <property type="molecule type" value="Genomic_DNA"/>
</dbReference>
<dbReference type="AlphaFoldDB" id="A0A6I4XM29"/>
<dbReference type="Proteomes" id="UP001183682">
    <property type="component" value="Unassembled WGS sequence"/>
</dbReference>
<feature type="transmembrane region" description="Helical" evidence="1">
    <location>
        <begin position="7"/>
        <end position="28"/>
    </location>
</feature>
<evidence type="ECO:0000313" key="8">
    <source>
        <dbReference type="Proteomes" id="UP000571857"/>
    </source>
</evidence>
<dbReference type="Proteomes" id="UP000571857">
    <property type="component" value="Unassembled WGS sequence"/>
</dbReference>
<dbReference type="RefSeq" id="WP_029487242.1">
    <property type="nucleotide sequence ID" value="NZ_BTSN01000011.1"/>
</dbReference>
<feature type="transmembrane region" description="Helical" evidence="1">
    <location>
        <begin position="34"/>
        <end position="51"/>
    </location>
</feature>
<evidence type="ECO:0000313" key="2">
    <source>
        <dbReference type="EMBL" id="MBA0971294.1"/>
    </source>
</evidence>
<dbReference type="PROSITE" id="PS51257">
    <property type="entry name" value="PROKAR_LIPOPROTEIN"/>
    <property type="match status" value="1"/>
</dbReference>
<evidence type="ECO:0000313" key="4">
    <source>
        <dbReference type="EMBL" id="MXS26869.1"/>
    </source>
</evidence>
<reference evidence="4 6" key="1">
    <citation type="submission" date="2019-04" db="EMBL/GenBank/DDBJ databases">
        <title>Step-wise assembly of the neonatal virome modulated by breast feeding.</title>
        <authorList>
            <person name="Liang G."/>
            <person name="Bushman F."/>
        </authorList>
    </citation>
    <scope>NUCLEOTIDE SEQUENCE [LARGE SCALE GENOMIC DNA]</scope>
    <source>
        <strain evidence="4 6">E3404</strain>
    </source>
</reference>
<keyword evidence="1" id="KW-0472">Membrane</keyword>
<proteinExistence type="predicted"/>
<dbReference type="Proteomes" id="UP000439965">
    <property type="component" value="Unassembled WGS sequence"/>
</dbReference>
<sequence>MKRKTSFYLYLLAACVNFIAAFLFLASIGAIPKIAGLLFFASFCVHLIRAIKLKKSEKQN</sequence>
<reference evidence="3" key="4">
    <citation type="submission" date="2023-03" db="EMBL/GenBank/DDBJ databases">
        <authorList>
            <person name="Shen W."/>
            <person name="Cai J."/>
        </authorList>
    </citation>
    <scope>NUCLEOTIDE SEQUENCE</scope>
    <source>
        <strain evidence="3">K69-2</strain>
    </source>
</reference>
<gene>
    <name evidence="5" type="ORF">EGM181_03335</name>
    <name evidence="4" type="ORF">GTI89_12450</name>
    <name evidence="2" type="ORF">HWH42_01575</name>
    <name evidence="3" type="ORF">P7E30_08520</name>
</gene>
<organism evidence="4 6">
    <name type="scientific">Enterococcus gallinarum</name>
    <dbReference type="NCBI Taxonomy" id="1353"/>
    <lineage>
        <taxon>Bacteria</taxon>
        <taxon>Bacillati</taxon>
        <taxon>Bacillota</taxon>
        <taxon>Bacilli</taxon>
        <taxon>Lactobacillales</taxon>
        <taxon>Enterococcaceae</taxon>
        <taxon>Enterococcus</taxon>
    </lineage>
</organism>
<accession>A0A6I4XM29</accession>
<keyword evidence="1" id="KW-1133">Transmembrane helix</keyword>
<name>A0A6I4XM29_ENTGA</name>
<evidence type="ECO:0000256" key="1">
    <source>
        <dbReference type="SAM" id="Phobius"/>
    </source>
</evidence>
<dbReference type="EMBL" id="JARPZN010000004">
    <property type="protein sequence ID" value="MDT2690246.1"/>
    <property type="molecule type" value="Genomic_DNA"/>
</dbReference>
<evidence type="ECO:0000313" key="3">
    <source>
        <dbReference type="EMBL" id="MDT2690246.1"/>
    </source>
</evidence>